<keyword evidence="1 2" id="KW-0175">Coiled coil</keyword>
<evidence type="ECO:0000259" key="4">
    <source>
        <dbReference type="Pfam" id="PF15035"/>
    </source>
</evidence>
<feature type="coiled-coil region" evidence="2">
    <location>
        <begin position="201"/>
        <end position="246"/>
    </location>
</feature>
<sequence length="815" mass="92439">MFVPVKTLTAVVVLQYKKRCGELEEQLLEKTAESERLRLSLQAHLDSSAHRLHRTETELQDNSRTIQSKLTMLEEEQKRCVGLSQVNALLREQLEQAGSANQGLTESLRRASEDLEQKDARLRKEQETRASRVGREQARVRALWRQAASLRSTFTQLRTFADRSLSDIRGECVTASRRLHVACMSLEASVTQHSAPSGPEVSELERQLRDKLREAMQLQGHWDAEKVELNSRILELTDMVKHLRAQNSEKDTGLAAMQTRLDTMETSRADDRAEMDDYLSDIDILQQVLTSITQLVDGDGGGTPSSSSPLRGRSPQCNSTLMAVQGLQIQTQDLRSRLDAALEQVDTLRSHLQEGEEERRDLEGRIQEVQRENQQACRSLEDSHRDNQRFRASLDLLNSEKASLEKLIVGLQQQTESLGAELEVMRGSAGDLQRQRDLLRQQRDDMERQLERQRTEAQRGERSLEQLEGKNSDLRRELVTVREALSQVTLQKEVLEDEKSSLALSLSKDEKSSLALSLSKMESQSAEQELSVTKLQSQEARLRDSLAKMAALSEGLANDKVELNRILLQIEGEKAEVGERRREAEGERASAREEMGRLQQELQDLTADRRALETSYSLLQENNQRLEAELALLRRENNQILEQHAQVKEQVHSLSDQLTSSSRELDSQAVALQRAHRDREDLAKDKASLGVQLTSADRRAWGLAQELAILRAEKESLETCVFEGQELVSSLEGERNRLEGERSTLTLADEALTREVARLKAEVELQVSRAGQERKVLETKLAETERNHQIALSNRENTVTENNWSRNTLRRSSSV</sequence>
<comment type="caution">
    <text evidence="6">The sequence shown here is derived from an EMBL/GenBank/DDBJ whole genome shotgun (WGS) entry which is preliminary data.</text>
</comment>
<evidence type="ECO:0000256" key="3">
    <source>
        <dbReference type="SAM" id="MobiDB-lite"/>
    </source>
</evidence>
<evidence type="ECO:0000259" key="5">
    <source>
        <dbReference type="Pfam" id="PF24627"/>
    </source>
</evidence>
<gene>
    <name evidence="6" type="ORF">J4Q44_G00098000</name>
</gene>
<feature type="region of interest" description="Disordered" evidence="3">
    <location>
        <begin position="445"/>
        <end position="469"/>
    </location>
</feature>
<feature type="coiled-coil region" evidence="2">
    <location>
        <begin position="760"/>
        <end position="794"/>
    </location>
</feature>
<dbReference type="EMBL" id="JAGTTL010000007">
    <property type="protein sequence ID" value="KAK6320693.1"/>
    <property type="molecule type" value="Genomic_DNA"/>
</dbReference>
<dbReference type="AlphaFoldDB" id="A0AAN8LZQ7"/>
<feature type="compositionally biased region" description="Low complexity" evidence="3">
    <location>
        <begin position="304"/>
        <end position="314"/>
    </location>
</feature>
<proteinExistence type="predicted"/>
<dbReference type="InterPro" id="IPR057531">
    <property type="entry name" value="PUMA/OVT1_CC"/>
</dbReference>
<protein>
    <recommendedName>
        <fullName evidence="8">Rootletin-like</fullName>
    </recommendedName>
</protein>
<evidence type="ECO:0008006" key="8">
    <source>
        <dbReference type="Google" id="ProtNLM"/>
    </source>
</evidence>
<feature type="domain" description="Rootletin-like coiled-coil" evidence="4">
    <location>
        <begin position="13"/>
        <end position="175"/>
    </location>
</feature>
<dbReference type="Proteomes" id="UP001356427">
    <property type="component" value="Unassembled WGS sequence"/>
</dbReference>
<accession>A0AAN8LZQ7</accession>
<evidence type="ECO:0000256" key="2">
    <source>
        <dbReference type="SAM" id="Coils"/>
    </source>
</evidence>
<dbReference type="Pfam" id="PF15035">
    <property type="entry name" value="Rootletin"/>
    <property type="match status" value="1"/>
</dbReference>
<feature type="domain" description="PUMA/OVT1 coiled-coil region" evidence="5">
    <location>
        <begin position="330"/>
        <end position="402"/>
    </location>
</feature>
<feature type="region of interest" description="Disordered" evidence="3">
    <location>
        <begin position="295"/>
        <end position="314"/>
    </location>
</feature>
<dbReference type="Pfam" id="PF24627">
    <property type="entry name" value="PUMA_CC"/>
    <property type="match status" value="1"/>
</dbReference>
<dbReference type="PANTHER" id="PTHR23159">
    <property type="entry name" value="CENTROSOMAL PROTEIN 2"/>
    <property type="match status" value="1"/>
</dbReference>
<feature type="region of interest" description="Disordered" evidence="3">
    <location>
        <begin position="112"/>
        <end position="131"/>
    </location>
</feature>
<evidence type="ECO:0000313" key="7">
    <source>
        <dbReference type="Proteomes" id="UP001356427"/>
    </source>
</evidence>
<evidence type="ECO:0000313" key="6">
    <source>
        <dbReference type="EMBL" id="KAK6320693.1"/>
    </source>
</evidence>
<organism evidence="6 7">
    <name type="scientific">Coregonus suidteri</name>
    <dbReference type="NCBI Taxonomy" id="861788"/>
    <lineage>
        <taxon>Eukaryota</taxon>
        <taxon>Metazoa</taxon>
        <taxon>Chordata</taxon>
        <taxon>Craniata</taxon>
        <taxon>Vertebrata</taxon>
        <taxon>Euteleostomi</taxon>
        <taxon>Actinopterygii</taxon>
        <taxon>Neopterygii</taxon>
        <taxon>Teleostei</taxon>
        <taxon>Protacanthopterygii</taxon>
        <taxon>Salmoniformes</taxon>
        <taxon>Salmonidae</taxon>
        <taxon>Coregoninae</taxon>
        <taxon>Coregonus</taxon>
    </lineage>
</organism>
<name>A0AAN8LZQ7_9TELE</name>
<feature type="coiled-coil region" evidence="2">
    <location>
        <begin position="567"/>
        <end position="657"/>
    </location>
</feature>
<keyword evidence="7" id="KW-1185">Reference proteome</keyword>
<evidence type="ECO:0000256" key="1">
    <source>
        <dbReference type="ARBA" id="ARBA00023054"/>
    </source>
</evidence>
<reference evidence="6 7" key="1">
    <citation type="submission" date="2021-04" db="EMBL/GenBank/DDBJ databases">
        <authorList>
            <person name="De Guttry C."/>
            <person name="Zahm M."/>
            <person name="Klopp C."/>
            <person name="Cabau C."/>
            <person name="Louis A."/>
            <person name="Berthelot C."/>
            <person name="Parey E."/>
            <person name="Roest Crollius H."/>
            <person name="Montfort J."/>
            <person name="Robinson-Rechavi M."/>
            <person name="Bucao C."/>
            <person name="Bouchez O."/>
            <person name="Gislard M."/>
            <person name="Lluch J."/>
            <person name="Milhes M."/>
            <person name="Lampietro C."/>
            <person name="Lopez Roques C."/>
            <person name="Donnadieu C."/>
            <person name="Braasch I."/>
            <person name="Desvignes T."/>
            <person name="Postlethwait J."/>
            <person name="Bobe J."/>
            <person name="Wedekind C."/>
            <person name="Guiguen Y."/>
        </authorList>
    </citation>
    <scope>NUCLEOTIDE SEQUENCE [LARGE SCALE GENOMIC DNA]</scope>
    <source>
        <strain evidence="6">Cs_M1</strain>
        <tissue evidence="6">Blood</tissue>
    </source>
</reference>
<feature type="region of interest" description="Disordered" evidence="3">
    <location>
        <begin position="796"/>
        <end position="815"/>
    </location>
</feature>
<dbReference type="InterPro" id="IPR055167">
    <property type="entry name" value="Rootletin-like_CC"/>
</dbReference>
<dbReference type="PANTHER" id="PTHR23159:SF63">
    <property type="entry name" value="CILIARY ROOTLET COILED-COIL, ROOTLETIN FAMILY MEMBER 2"/>
    <property type="match status" value="1"/>
</dbReference>